<dbReference type="InterPro" id="IPR047187">
    <property type="entry name" value="SF1_C_Upf1"/>
</dbReference>
<dbReference type="RefSeq" id="XP_013251076.1">
    <property type="nucleotide sequence ID" value="XM_013395622.1"/>
</dbReference>
<dbReference type="InterPro" id="IPR027417">
    <property type="entry name" value="P-loop_NTPase"/>
</dbReference>
<dbReference type="InterPro" id="IPR041679">
    <property type="entry name" value="DNA2/NAM7-like_C"/>
</dbReference>
<keyword evidence="4" id="KW-0067">ATP-binding</keyword>
<dbReference type="SUPFAM" id="SSF52540">
    <property type="entry name" value="P-loop containing nucleoside triphosphate hydrolases"/>
    <property type="match status" value="1"/>
</dbReference>
<keyword evidence="1" id="KW-0547">Nucleotide-binding</keyword>
<reference evidence="7" key="1">
    <citation type="submission" date="2013-10" db="EMBL/GenBank/DDBJ databases">
        <title>Genomic analysis of the causative agents of coccidiosis in chickens.</title>
        <authorList>
            <person name="Reid A.J."/>
            <person name="Blake D."/>
            <person name="Billington K."/>
            <person name="Browne H."/>
            <person name="Dunn M."/>
            <person name="Hung S."/>
            <person name="Kawahara F."/>
            <person name="Miranda-Saavedra D."/>
            <person name="Mourier T."/>
            <person name="Nagra H."/>
            <person name="Otto T.D."/>
            <person name="Rawlings N."/>
            <person name="Sanchez A."/>
            <person name="Sanders M."/>
            <person name="Subramaniam C."/>
            <person name="Tay Y."/>
            <person name="Dear P."/>
            <person name="Doerig C."/>
            <person name="Gruber A."/>
            <person name="Parkinson J."/>
            <person name="Shirley M."/>
            <person name="Wan K.L."/>
            <person name="Berriman M."/>
            <person name="Tomley F."/>
            <person name="Pain A."/>
        </authorList>
    </citation>
    <scope>NUCLEOTIDE SEQUENCE</scope>
    <source>
        <strain evidence="7">Houghton</strain>
    </source>
</reference>
<dbReference type="OMA" id="GFQGHER"/>
<evidence type="ECO:0000256" key="4">
    <source>
        <dbReference type="ARBA" id="ARBA00022840"/>
    </source>
</evidence>
<accession>U6GEY2</accession>
<dbReference type="PANTHER" id="PTHR43788:SF8">
    <property type="entry name" value="DNA-BINDING PROTEIN SMUBP-2"/>
    <property type="match status" value="1"/>
</dbReference>
<feature type="compositionally biased region" description="Polar residues" evidence="5">
    <location>
        <begin position="252"/>
        <end position="265"/>
    </location>
</feature>
<reference evidence="7" key="2">
    <citation type="submission" date="2013-10" db="EMBL/GenBank/DDBJ databases">
        <authorList>
            <person name="Aslett M."/>
        </authorList>
    </citation>
    <scope>NUCLEOTIDE SEQUENCE</scope>
    <source>
        <strain evidence="7">Houghton</strain>
    </source>
</reference>
<evidence type="ECO:0000256" key="2">
    <source>
        <dbReference type="ARBA" id="ARBA00022801"/>
    </source>
</evidence>
<feature type="compositionally biased region" description="Basic and acidic residues" evidence="5">
    <location>
        <begin position="79"/>
        <end position="91"/>
    </location>
</feature>
<feature type="region of interest" description="Disordered" evidence="5">
    <location>
        <begin position="241"/>
        <end position="266"/>
    </location>
</feature>
<feature type="region of interest" description="Disordered" evidence="5">
    <location>
        <begin position="79"/>
        <end position="105"/>
    </location>
</feature>
<sequence length="1523" mass="162056">MSLLADGGASSNSGNGAYLNRQHSSLLKQLAACRTLSRLGMSLAAAASEAATPAATAGPPRAAPRVGSPVCTMLVAETKSDMNRSTLREAATEPAATAHAGPSPCNPKAFGGLLNADGRAIGVRSEPPLNSDLFEPAYLQWSQELQQPQQKHPDHTCMEGQHNEAFQKGQSPNGIVPTALAAPAGTLGLAPTDGHAHSRISQGGPEAIQRRLSARSNAGAECGGTASSSVASASAAGTAAANGASRRDTLVGTPNPNNASPSGTPAKTTAVGIGTVAVVPACSSCSLSTASVWKKWLLLLCEADPQRRQELLLKFPPICKKHGKNRAASGHGDFFVSFRQLLRLLEAAALHPHATEASVSILRKRVRLGVERRAPKGTSAATAGAGGMTELSGALDDLHSATAARAARHLAYVEDGLAMLALEKGAQLMQSLRDFDCADSFLLEATAEGAPLRAGRAAPRWSFTAIEGPLHDPSSRQKSVWKQLESGSLLILKPVDEASALLAKELRLLHGDSFDFSYVIAQAAAATAELTVNATSSRPAVLEPTLVYKGDEKCLRRTQQQPLPLVLQELLKSGRGKHRVRCVVCGRSLLVSADELIWGTLSCADCEVPSTAVTAAETVSTEGTSGQTQFCGAPCVEGSPAGDVKQHEQPDYGDVRRVLKQLETATSWGANRFALASPTFIASVCSSSKLPNIKVCVHPFPESTAPGFGSCGNSNAAPFEKPEIAPGPSEEPAKPRLQGVEKEGFTLSAGARFWAMPVSFIAAVHTRQVEALARLAESTSLQLLPADNGAIASTAAESASAAAKHLCENRILEVLTAREGDNTYSSVQTSTCLPSLVIDRKTESSHRVLDSQAIPALHWTGLSDAAASAAAQAAEEGGAALETSFSFLTPRQREAVSAATSQGTRIVTIEGRQRSSLMLECRPPGTGKTAVAASIVREWLSRCTYTSDARCEDTKCACRTPIFVAAGTHAALRSLKNKLDQEGVETVRLSDEAAVLEALQAATPPRRGHRLSKLKLHPRRLLVDESSQLTGLGSLVNGADVVVLIGDERQLPPPTALPASSSSRSFFSALKGGACRSVLLNLQFRMPPLLAAFISSHFYEGKLLTHPSRAGPSSFQECPLPSKQLLQRQQQIQQRPLQMYGGVDLAPLLDSPQHLSASPHFSRTACQDTSERCTRLGETASLHCRDSIGGKMTVAVKSQKKTQNECRFPWPDGSEGDRDLAKRLVEQLVARCKSAGQASPSSRWVEELHRYSIPDVLPILFLDTSPWASGPSRRLAKITLPPSTAEGEAPTIIPADAARTARSADGCKPLVKSLPAEQRIKSSLQNPLEAFMVYRCIDALVSCGASKHDIAVLTPYQAQAQLLSRVLHPVALDVLDERCRPHPQVFTVDGFQGHEREYIILSTVKGSRKSLREFFLFDPRRINVALSRASKGLIIVGNAHALADASPTWSSFLLFLRTLGAALPLDHPSLRSILTQGMLLPRTKPFQCLKQEPLRDLNPSKRMPEEGEQEGLETLPYSVETSK</sequence>
<feature type="region of interest" description="Disordered" evidence="5">
    <location>
        <begin position="1493"/>
        <end position="1523"/>
    </location>
</feature>
<evidence type="ECO:0000256" key="3">
    <source>
        <dbReference type="ARBA" id="ARBA00022806"/>
    </source>
</evidence>
<dbReference type="InterPro" id="IPR050534">
    <property type="entry name" value="Coronavir_polyprotein_1ab"/>
</dbReference>
<feature type="domain" description="DNA2/NAM7 helicase-like C-terminal" evidence="6">
    <location>
        <begin position="1318"/>
        <end position="1439"/>
    </location>
</feature>
<keyword evidence="2" id="KW-0378">Hydrolase</keyword>
<dbReference type="Gene3D" id="3.40.50.300">
    <property type="entry name" value="P-loop containing nucleotide triphosphate hydrolases"/>
    <property type="match status" value="2"/>
</dbReference>
<feature type="compositionally biased region" description="Basic and acidic residues" evidence="5">
    <location>
        <begin position="1493"/>
        <end position="1505"/>
    </location>
</feature>
<keyword evidence="8" id="KW-1185">Reference proteome</keyword>
<evidence type="ECO:0000313" key="8">
    <source>
        <dbReference type="Proteomes" id="UP000018050"/>
    </source>
</evidence>
<dbReference type="GO" id="GO:0005524">
    <property type="term" value="F:ATP binding"/>
    <property type="evidence" value="ECO:0007669"/>
    <property type="project" value="UniProtKB-KW"/>
</dbReference>
<proteinExistence type="predicted"/>
<dbReference type="GeneID" id="25268197"/>
<evidence type="ECO:0000256" key="5">
    <source>
        <dbReference type="SAM" id="MobiDB-lite"/>
    </source>
</evidence>
<dbReference type="VEuPathDB" id="ToxoDB:EAH_00001270"/>
<dbReference type="PANTHER" id="PTHR43788">
    <property type="entry name" value="DNA2/NAM7 HELICASE FAMILY MEMBER"/>
    <property type="match status" value="1"/>
</dbReference>
<feature type="region of interest" description="Disordered" evidence="5">
    <location>
        <begin position="187"/>
        <end position="227"/>
    </location>
</feature>
<dbReference type="CDD" id="cd18808">
    <property type="entry name" value="SF1_C_Upf1"/>
    <property type="match status" value="1"/>
</dbReference>
<name>U6GEY2_EIMAC</name>
<evidence type="ECO:0000256" key="1">
    <source>
        <dbReference type="ARBA" id="ARBA00022741"/>
    </source>
</evidence>
<dbReference type="Pfam" id="PF13087">
    <property type="entry name" value="AAA_12"/>
    <property type="match status" value="1"/>
</dbReference>
<dbReference type="Proteomes" id="UP000018050">
    <property type="component" value="Unassembled WGS sequence"/>
</dbReference>
<evidence type="ECO:0000259" key="6">
    <source>
        <dbReference type="Pfam" id="PF13087"/>
    </source>
</evidence>
<gene>
    <name evidence="7" type="ORF">EAH_00001270</name>
</gene>
<dbReference type="GO" id="GO:0016787">
    <property type="term" value="F:hydrolase activity"/>
    <property type="evidence" value="ECO:0007669"/>
    <property type="project" value="UniProtKB-KW"/>
</dbReference>
<dbReference type="GO" id="GO:0043139">
    <property type="term" value="F:5'-3' DNA helicase activity"/>
    <property type="evidence" value="ECO:0007669"/>
    <property type="project" value="TreeGrafter"/>
</dbReference>
<protein>
    <recommendedName>
        <fullName evidence="6">DNA2/NAM7 helicase-like C-terminal domain-containing protein</fullName>
    </recommendedName>
</protein>
<dbReference type="Pfam" id="PF13604">
    <property type="entry name" value="AAA_30"/>
    <property type="match status" value="1"/>
</dbReference>
<evidence type="ECO:0000313" key="7">
    <source>
        <dbReference type="EMBL" id="CDI78725.1"/>
    </source>
</evidence>
<dbReference type="EMBL" id="HG670908">
    <property type="protein sequence ID" value="CDI78725.1"/>
    <property type="molecule type" value="Genomic_DNA"/>
</dbReference>
<dbReference type="OrthoDB" id="2285229at2759"/>
<keyword evidence="3" id="KW-0347">Helicase</keyword>
<organism evidence="7 8">
    <name type="scientific">Eimeria acervulina</name>
    <name type="common">Coccidian parasite</name>
    <dbReference type="NCBI Taxonomy" id="5801"/>
    <lineage>
        <taxon>Eukaryota</taxon>
        <taxon>Sar</taxon>
        <taxon>Alveolata</taxon>
        <taxon>Apicomplexa</taxon>
        <taxon>Conoidasida</taxon>
        <taxon>Coccidia</taxon>
        <taxon>Eucoccidiorida</taxon>
        <taxon>Eimeriorina</taxon>
        <taxon>Eimeriidae</taxon>
        <taxon>Eimeria</taxon>
    </lineage>
</organism>